<dbReference type="Pfam" id="PF00993">
    <property type="entry name" value="MHC_II_alpha"/>
    <property type="match status" value="1"/>
</dbReference>
<dbReference type="SMART" id="SM00920">
    <property type="entry name" value="MHC_II_alpha"/>
    <property type="match status" value="1"/>
</dbReference>
<sequence>MMMVKKMKVSELLLILSCVFSVSADVLHEDVNIHGCSDTVAESMFGLDDEELWYADFSRGRGVDAQPDFVDPVTFPGRYEFSVSERELCRTNLKIFGKAYKDLPPELDPPSSPVIYSRDDVEVNEKNILICHVTGFYPAPVNLSWTKNGEKVTEGTKINVPFMNKDGTYNQFSRLDFVPQQGDIYSCTVEHPALKEPLARFWDVEVQQPSIGPAVFCGLGLTMGLLGVAAGTFFLIKGNACS</sequence>
<proteinExistence type="inferred from homology"/>
<evidence type="ECO:0000313" key="17">
    <source>
        <dbReference type="Proteomes" id="UP000503349"/>
    </source>
</evidence>
<keyword evidence="9" id="KW-1015">Disulfide bond</keyword>
<dbReference type="Proteomes" id="UP000503349">
    <property type="component" value="Chromosome 13"/>
</dbReference>
<dbReference type="InterPro" id="IPR003597">
    <property type="entry name" value="Ig_C1-set"/>
</dbReference>
<feature type="domain" description="Ig-like" evidence="15">
    <location>
        <begin position="109"/>
        <end position="199"/>
    </location>
</feature>
<evidence type="ECO:0000256" key="10">
    <source>
        <dbReference type="ARBA" id="ARBA00023180"/>
    </source>
</evidence>
<dbReference type="InterPro" id="IPR003006">
    <property type="entry name" value="Ig/MHC_CS"/>
</dbReference>
<dbReference type="SMART" id="SM00407">
    <property type="entry name" value="IGc1"/>
    <property type="match status" value="1"/>
</dbReference>
<comment type="similarity">
    <text evidence="2">Belongs to the MHC class II family.</text>
</comment>
<evidence type="ECO:0000256" key="11">
    <source>
        <dbReference type="ARBA" id="ARBA00023182"/>
    </source>
</evidence>
<keyword evidence="8 13" id="KW-0472">Membrane</keyword>
<dbReference type="Gene3D" id="2.60.40.10">
    <property type="entry name" value="Immunoglobulins"/>
    <property type="match status" value="1"/>
</dbReference>
<evidence type="ECO:0000259" key="15">
    <source>
        <dbReference type="PROSITE" id="PS50835"/>
    </source>
</evidence>
<evidence type="ECO:0000256" key="8">
    <source>
        <dbReference type="ARBA" id="ARBA00023136"/>
    </source>
</evidence>
<protein>
    <submittedName>
        <fullName evidence="16">H-2 class II histocompatibility antigen, A-K alpha chain</fullName>
    </submittedName>
</protein>
<dbReference type="PROSITE" id="PS00290">
    <property type="entry name" value="IG_MHC"/>
    <property type="match status" value="1"/>
</dbReference>
<dbReference type="GO" id="GO:0042613">
    <property type="term" value="C:MHC class II protein complex"/>
    <property type="evidence" value="ECO:0007669"/>
    <property type="project" value="UniProtKB-KW"/>
</dbReference>
<keyword evidence="4 14" id="KW-0732">Signal</keyword>
<dbReference type="GO" id="GO:0002250">
    <property type="term" value="P:adaptive immune response"/>
    <property type="evidence" value="ECO:0007669"/>
    <property type="project" value="UniProtKB-KW"/>
</dbReference>
<evidence type="ECO:0000256" key="4">
    <source>
        <dbReference type="ARBA" id="ARBA00022729"/>
    </source>
</evidence>
<keyword evidence="10" id="KW-0325">Glycoprotein</keyword>
<accession>A0A6G1Q7A6</accession>
<dbReference type="InterPro" id="IPR050160">
    <property type="entry name" value="MHC/Immunoglobulin"/>
</dbReference>
<keyword evidence="6 13" id="KW-1133">Transmembrane helix</keyword>
<dbReference type="Pfam" id="PF07654">
    <property type="entry name" value="C1-set"/>
    <property type="match status" value="1"/>
</dbReference>
<evidence type="ECO:0000256" key="9">
    <source>
        <dbReference type="ARBA" id="ARBA00023157"/>
    </source>
</evidence>
<dbReference type="EMBL" id="CM015724">
    <property type="protein sequence ID" value="KAF3698435.1"/>
    <property type="molecule type" value="Genomic_DNA"/>
</dbReference>
<feature type="transmembrane region" description="Helical" evidence="13">
    <location>
        <begin position="211"/>
        <end position="236"/>
    </location>
</feature>
<dbReference type="InterPro" id="IPR011162">
    <property type="entry name" value="MHC_I/II-like_Ag-recog"/>
</dbReference>
<name>A0A6G1Q7A6_CHAAH</name>
<keyword evidence="3 13" id="KW-0812">Transmembrane</keyword>
<evidence type="ECO:0000256" key="1">
    <source>
        <dbReference type="ARBA" id="ARBA00004479"/>
    </source>
</evidence>
<reference evidence="17" key="2">
    <citation type="submission" date="2019-02" db="EMBL/GenBank/DDBJ databases">
        <title>Opniocepnalus argus Var Kimnra genome.</title>
        <authorList>
            <person name="Zhou C."/>
            <person name="Xiao S."/>
        </authorList>
    </citation>
    <scope>NUCLEOTIDE SEQUENCE [LARGE SCALE GENOMIC DNA]</scope>
</reference>
<evidence type="ECO:0000256" key="12">
    <source>
        <dbReference type="ARBA" id="ARBA00023319"/>
    </source>
</evidence>
<dbReference type="PROSITE" id="PS50835">
    <property type="entry name" value="IG_LIKE"/>
    <property type="match status" value="1"/>
</dbReference>
<dbReference type="AlphaFoldDB" id="A0A6G1Q7A6"/>
<evidence type="ECO:0000256" key="2">
    <source>
        <dbReference type="ARBA" id="ARBA00007394"/>
    </source>
</evidence>
<dbReference type="GO" id="GO:0002504">
    <property type="term" value="P:antigen processing and presentation of peptide or polysaccharide antigen via MHC class II"/>
    <property type="evidence" value="ECO:0007669"/>
    <property type="project" value="UniProtKB-KW"/>
</dbReference>
<evidence type="ECO:0000256" key="5">
    <source>
        <dbReference type="ARBA" id="ARBA00022859"/>
    </source>
</evidence>
<dbReference type="PANTHER" id="PTHR19944:SF86">
    <property type="entry name" value="HLA CLASS II HISTOCOMPATIBILITY ANTIGEN, DR ALPHA CHAIN"/>
    <property type="match status" value="1"/>
</dbReference>
<dbReference type="InterPro" id="IPR013783">
    <property type="entry name" value="Ig-like_fold"/>
</dbReference>
<dbReference type="SUPFAM" id="SSF48726">
    <property type="entry name" value="Immunoglobulin"/>
    <property type="match status" value="1"/>
</dbReference>
<comment type="subcellular location">
    <subcellularLocation>
        <location evidence="1">Membrane</location>
        <topology evidence="1">Single-pass type I membrane protein</topology>
    </subcellularLocation>
</comment>
<keyword evidence="17" id="KW-1185">Reference proteome</keyword>
<keyword evidence="7" id="KW-1064">Adaptive immunity</keyword>
<evidence type="ECO:0000256" key="14">
    <source>
        <dbReference type="SAM" id="SignalP"/>
    </source>
</evidence>
<dbReference type="InterPro" id="IPR014745">
    <property type="entry name" value="MHC_II_a/b_N"/>
</dbReference>
<keyword evidence="12" id="KW-0393">Immunoglobulin domain</keyword>
<evidence type="ECO:0000256" key="6">
    <source>
        <dbReference type="ARBA" id="ARBA00022989"/>
    </source>
</evidence>
<feature type="chain" id="PRO_5026307898" evidence="14">
    <location>
        <begin position="25"/>
        <end position="242"/>
    </location>
</feature>
<dbReference type="Gene3D" id="3.10.320.10">
    <property type="entry name" value="Class II Histocompatibility Antigen, M Beta Chain, Chain B, domain 1"/>
    <property type="match status" value="1"/>
</dbReference>
<evidence type="ECO:0000256" key="7">
    <source>
        <dbReference type="ARBA" id="ARBA00023130"/>
    </source>
</evidence>
<evidence type="ECO:0000256" key="3">
    <source>
        <dbReference type="ARBA" id="ARBA00022692"/>
    </source>
</evidence>
<dbReference type="InterPro" id="IPR036179">
    <property type="entry name" value="Ig-like_dom_sf"/>
</dbReference>
<keyword evidence="11" id="KW-0491">MHC II</keyword>
<organism evidence="16 17">
    <name type="scientific">Channa argus</name>
    <name type="common">Northern snakehead</name>
    <name type="synonym">Ophicephalus argus</name>
    <dbReference type="NCBI Taxonomy" id="215402"/>
    <lineage>
        <taxon>Eukaryota</taxon>
        <taxon>Metazoa</taxon>
        <taxon>Chordata</taxon>
        <taxon>Craniata</taxon>
        <taxon>Vertebrata</taxon>
        <taxon>Euteleostomi</taxon>
        <taxon>Actinopterygii</taxon>
        <taxon>Neopterygii</taxon>
        <taxon>Teleostei</taxon>
        <taxon>Neoteleostei</taxon>
        <taxon>Acanthomorphata</taxon>
        <taxon>Anabantaria</taxon>
        <taxon>Anabantiformes</taxon>
        <taxon>Channoidei</taxon>
        <taxon>Channidae</taxon>
        <taxon>Channa</taxon>
    </lineage>
</organism>
<dbReference type="InterPro" id="IPR007110">
    <property type="entry name" value="Ig-like_dom"/>
</dbReference>
<keyword evidence="5" id="KW-0391">Immunity</keyword>
<dbReference type="InterPro" id="IPR001003">
    <property type="entry name" value="MHC_II_a_N"/>
</dbReference>
<feature type="signal peptide" evidence="14">
    <location>
        <begin position="1"/>
        <end position="24"/>
    </location>
</feature>
<evidence type="ECO:0000313" key="16">
    <source>
        <dbReference type="EMBL" id="KAF3698435.1"/>
    </source>
</evidence>
<reference evidence="16 17" key="1">
    <citation type="submission" date="2019-02" db="EMBL/GenBank/DDBJ databases">
        <title>Opniocepnalus argus genome.</title>
        <authorList>
            <person name="Zhou C."/>
            <person name="Xiao S."/>
        </authorList>
    </citation>
    <scope>NUCLEOTIDE SEQUENCE [LARGE SCALE GENOMIC DNA]</scope>
    <source>
        <strain evidence="16">OARG1902GOOAL</strain>
        <tissue evidence="16">Muscle</tissue>
    </source>
</reference>
<dbReference type="PANTHER" id="PTHR19944">
    <property type="entry name" value="MHC CLASS II-RELATED"/>
    <property type="match status" value="1"/>
</dbReference>
<dbReference type="SUPFAM" id="SSF54452">
    <property type="entry name" value="MHC antigen-recognition domain"/>
    <property type="match status" value="1"/>
</dbReference>
<gene>
    <name evidence="16" type="ORF">EXN66_Car014116</name>
</gene>
<evidence type="ECO:0000256" key="13">
    <source>
        <dbReference type="SAM" id="Phobius"/>
    </source>
</evidence>